<dbReference type="AlphaFoldDB" id="X0YGH3"/>
<comment type="caution">
    <text evidence="1">The sequence shown here is derived from an EMBL/GenBank/DDBJ whole genome shotgun (WGS) entry which is preliminary data.</text>
</comment>
<dbReference type="EMBL" id="BART01008540">
    <property type="protein sequence ID" value="GAG54965.1"/>
    <property type="molecule type" value="Genomic_DNA"/>
</dbReference>
<reference evidence="1" key="1">
    <citation type="journal article" date="2014" name="Front. Microbiol.">
        <title>High frequency of phylogenetically diverse reductive dehalogenase-homologous genes in deep subseafloor sedimentary metagenomes.</title>
        <authorList>
            <person name="Kawai M."/>
            <person name="Futagami T."/>
            <person name="Toyoda A."/>
            <person name="Takaki Y."/>
            <person name="Nishi S."/>
            <person name="Hori S."/>
            <person name="Arai W."/>
            <person name="Tsubouchi T."/>
            <person name="Morono Y."/>
            <person name="Uchiyama I."/>
            <person name="Ito T."/>
            <person name="Fujiyama A."/>
            <person name="Inagaki F."/>
            <person name="Takami H."/>
        </authorList>
    </citation>
    <scope>NUCLEOTIDE SEQUENCE</scope>
    <source>
        <strain evidence="1">Expedition CK06-06</strain>
    </source>
</reference>
<evidence type="ECO:0008006" key="2">
    <source>
        <dbReference type="Google" id="ProtNLM"/>
    </source>
</evidence>
<protein>
    <recommendedName>
        <fullName evidence="2">SbsA Ig-like domain-containing protein</fullName>
    </recommendedName>
</protein>
<name>X0YGH3_9ZZZZ</name>
<accession>X0YGH3</accession>
<proteinExistence type="predicted"/>
<sequence length="184" mass="19229">VTQNYYTIYLNGIGVTGGTIKHTLHRCVFIGSAERTYAIDGTRAIAVEIEVLPDVSNANAFGTYVQTGADTTPPTIAMTAPAEDGNVTAASSDTVTLTITEATSNIDEGSVVYGDLDDATVFINNVEDPAATVLKAGTIVFNQVAKTIVFTPDVVWEAAGENFQVIVTPSFVNPTSTAPPSTPP</sequence>
<evidence type="ECO:0000313" key="1">
    <source>
        <dbReference type="EMBL" id="GAG54965.1"/>
    </source>
</evidence>
<feature type="non-terminal residue" evidence="1">
    <location>
        <position position="1"/>
    </location>
</feature>
<organism evidence="1">
    <name type="scientific">marine sediment metagenome</name>
    <dbReference type="NCBI Taxonomy" id="412755"/>
    <lineage>
        <taxon>unclassified sequences</taxon>
        <taxon>metagenomes</taxon>
        <taxon>ecological metagenomes</taxon>
    </lineage>
</organism>
<gene>
    <name evidence="1" type="ORF">S01H4_19189</name>
</gene>